<sequence>MDSDMKLMASVETEPSASVCASESVGGDAKPTGRAEEDSSCLARLQNTEQPLRGSRTVGILPACKPVWLSRDTRGEKRGCSVRCKSEPGAGGA</sequence>
<gene>
    <name evidence="2" type="ORF">Y1Q_0005493</name>
</gene>
<keyword evidence="3" id="KW-1185">Reference proteome</keyword>
<feature type="region of interest" description="Disordered" evidence="1">
    <location>
        <begin position="74"/>
        <end position="93"/>
    </location>
</feature>
<accession>A0A151MES3</accession>
<reference evidence="2 3" key="1">
    <citation type="journal article" date="2012" name="Genome Biol.">
        <title>Sequencing three crocodilian genomes to illuminate the evolution of archosaurs and amniotes.</title>
        <authorList>
            <person name="St John J.A."/>
            <person name="Braun E.L."/>
            <person name="Isberg S.R."/>
            <person name="Miles L.G."/>
            <person name="Chong A.Y."/>
            <person name="Gongora J."/>
            <person name="Dalzell P."/>
            <person name="Moran C."/>
            <person name="Bed'hom B."/>
            <person name="Abzhanov A."/>
            <person name="Burgess S.C."/>
            <person name="Cooksey A.M."/>
            <person name="Castoe T.A."/>
            <person name="Crawford N.G."/>
            <person name="Densmore L.D."/>
            <person name="Drew J.C."/>
            <person name="Edwards S.V."/>
            <person name="Faircloth B.C."/>
            <person name="Fujita M.K."/>
            <person name="Greenwold M.J."/>
            <person name="Hoffmann F.G."/>
            <person name="Howard J.M."/>
            <person name="Iguchi T."/>
            <person name="Janes D.E."/>
            <person name="Khan S.Y."/>
            <person name="Kohno S."/>
            <person name="de Koning A.J."/>
            <person name="Lance S.L."/>
            <person name="McCarthy F.M."/>
            <person name="McCormack J.E."/>
            <person name="Merchant M.E."/>
            <person name="Peterson D.G."/>
            <person name="Pollock D.D."/>
            <person name="Pourmand N."/>
            <person name="Raney B.J."/>
            <person name="Roessler K.A."/>
            <person name="Sanford J.R."/>
            <person name="Sawyer R.H."/>
            <person name="Schmidt C.J."/>
            <person name="Triplett E.W."/>
            <person name="Tuberville T.D."/>
            <person name="Venegas-Anaya M."/>
            <person name="Howard J.T."/>
            <person name="Jarvis E.D."/>
            <person name="Guillette L.J.Jr."/>
            <person name="Glenn T.C."/>
            <person name="Green R.E."/>
            <person name="Ray D.A."/>
        </authorList>
    </citation>
    <scope>NUCLEOTIDE SEQUENCE [LARGE SCALE GENOMIC DNA]</scope>
    <source>
        <strain evidence="2">KSC_2009_1</strain>
    </source>
</reference>
<proteinExistence type="predicted"/>
<organism evidence="2 3">
    <name type="scientific">Alligator mississippiensis</name>
    <name type="common">American alligator</name>
    <dbReference type="NCBI Taxonomy" id="8496"/>
    <lineage>
        <taxon>Eukaryota</taxon>
        <taxon>Metazoa</taxon>
        <taxon>Chordata</taxon>
        <taxon>Craniata</taxon>
        <taxon>Vertebrata</taxon>
        <taxon>Euteleostomi</taxon>
        <taxon>Archelosauria</taxon>
        <taxon>Archosauria</taxon>
        <taxon>Crocodylia</taxon>
        <taxon>Alligatoridae</taxon>
        <taxon>Alligatorinae</taxon>
        <taxon>Alligator</taxon>
    </lineage>
</organism>
<dbReference type="AlphaFoldDB" id="A0A151MES3"/>
<name>A0A151MES3_ALLMI</name>
<feature type="region of interest" description="Disordered" evidence="1">
    <location>
        <begin position="1"/>
        <end position="41"/>
    </location>
</feature>
<evidence type="ECO:0000256" key="1">
    <source>
        <dbReference type="SAM" id="MobiDB-lite"/>
    </source>
</evidence>
<dbReference type="Proteomes" id="UP000050525">
    <property type="component" value="Unassembled WGS sequence"/>
</dbReference>
<comment type="caution">
    <text evidence="2">The sequence shown here is derived from an EMBL/GenBank/DDBJ whole genome shotgun (WGS) entry which is preliminary data.</text>
</comment>
<evidence type="ECO:0000313" key="3">
    <source>
        <dbReference type="Proteomes" id="UP000050525"/>
    </source>
</evidence>
<evidence type="ECO:0000313" key="2">
    <source>
        <dbReference type="EMBL" id="KYO23001.1"/>
    </source>
</evidence>
<dbReference type="EMBL" id="AKHW03006215">
    <property type="protein sequence ID" value="KYO23001.1"/>
    <property type="molecule type" value="Genomic_DNA"/>
</dbReference>
<protein>
    <submittedName>
        <fullName evidence="2">Uncharacterized protein</fullName>
    </submittedName>
</protein>